<comment type="caution">
    <text evidence="2">The sequence shown here is derived from an EMBL/GenBank/DDBJ whole genome shotgun (WGS) entry which is preliminary data.</text>
</comment>
<sequence length="71" mass="7096">MPAAAANSPRSGIDAASAPGGWSSRAARVEEKNWGFIGARPSRCQETGCASPPPPSRGPGGGAEERVAAGY</sequence>
<evidence type="ECO:0000313" key="3">
    <source>
        <dbReference type="Proteomes" id="UP000287033"/>
    </source>
</evidence>
<dbReference type="EMBL" id="BEZZ01000046">
    <property type="protein sequence ID" value="GCC24075.1"/>
    <property type="molecule type" value="Genomic_DNA"/>
</dbReference>
<protein>
    <submittedName>
        <fullName evidence="2">Uncharacterized protein</fullName>
    </submittedName>
</protein>
<gene>
    <name evidence="2" type="ORF">chiPu_0002474</name>
</gene>
<evidence type="ECO:0000256" key="1">
    <source>
        <dbReference type="SAM" id="MobiDB-lite"/>
    </source>
</evidence>
<proteinExistence type="predicted"/>
<evidence type="ECO:0000313" key="2">
    <source>
        <dbReference type="EMBL" id="GCC24075.1"/>
    </source>
</evidence>
<dbReference type="Proteomes" id="UP000287033">
    <property type="component" value="Unassembled WGS sequence"/>
</dbReference>
<dbReference type="AlphaFoldDB" id="A0A401S114"/>
<feature type="region of interest" description="Disordered" evidence="1">
    <location>
        <begin position="1"/>
        <end position="24"/>
    </location>
</feature>
<feature type="region of interest" description="Disordered" evidence="1">
    <location>
        <begin position="38"/>
        <end position="71"/>
    </location>
</feature>
<organism evidence="2 3">
    <name type="scientific">Chiloscyllium punctatum</name>
    <name type="common">Brownbanded bambooshark</name>
    <name type="synonym">Hemiscyllium punctatum</name>
    <dbReference type="NCBI Taxonomy" id="137246"/>
    <lineage>
        <taxon>Eukaryota</taxon>
        <taxon>Metazoa</taxon>
        <taxon>Chordata</taxon>
        <taxon>Craniata</taxon>
        <taxon>Vertebrata</taxon>
        <taxon>Chondrichthyes</taxon>
        <taxon>Elasmobranchii</taxon>
        <taxon>Galeomorphii</taxon>
        <taxon>Galeoidea</taxon>
        <taxon>Orectolobiformes</taxon>
        <taxon>Hemiscylliidae</taxon>
        <taxon>Chiloscyllium</taxon>
    </lineage>
</organism>
<accession>A0A401S114</accession>
<keyword evidence="3" id="KW-1185">Reference proteome</keyword>
<reference evidence="2 3" key="1">
    <citation type="journal article" date="2018" name="Nat. Ecol. Evol.">
        <title>Shark genomes provide insights into elasmobranch evolution and the origin of vertebrates.</title>
        <authorList>
            <person name="Hara Y"/>
            <person name="Yamaguchi K"/>
            <person name="Onimaru K"/>
            <person name="Kadota M"/>
            <person name="Koyanagi M"/>
            <person name="Keeley SD"/>
            <person name="Tatsumi K"/>
            <person name="Tanaka K"/>
            <person name="Motone F"/>
            <person name="Kageyama Y"/>
            <person name="Nozu R"/>
            <person name="Adachi N"/>
            <person name="Nishimura O"/>
            <person name="Nakagawa R"/>
            <person name="Tanegashima C"/>
            <person name="Kiyatake I"/>
            <person name="Matsumoto R"/>
            <person name="Murakumo K"/>
            <person name="Nishida K"/>
            <person name="Terakita A"/>
            <person name="Kuratani S"/>
            <person name="Sato K"/>
            <person name="Hyodo S Kuraku.S."/>
        </authorList>
    </citation>
    <scope>NUCLEOTIDE SEQUENCE [LARGE SCALE GENOMIC DNA]</scope>
</reference>
<name>A0A401S114_CHIPU</name>